<dbReference type="Proteomes" id="UP000444721">
    <property type="component" value="Unassembled WGS sequence"/>
</dbReference>
<protein>
    <recommendedName>
        <fullName evidence="2">SHOCT domain-containing protein</fullName>
    </recommendedName>
</protein>
<evidence type="ECO:0000313" key="3">
    <source>
        <dbReference type="EMBL" id="KAF0973886.1"/>
    </source>
</evidence>
<sequence>MSSIKDLLKGYEQKDKEAHKYNTMLTLNQKEKDDSKISFSQQRVMEDWNKQKTVNQNPYEKGHVPSITTSQHKNEMKREVVRDVKNGVPISPSSKSSISSGSGSNNNSPRSSSGYSPSGSGSGGDKYAELEKLASLRDRGIITQKEFDLKKKQILGL</sequence>
<evidence type="ECO:0000256" key="1">
    <source>
        <dbReference type="SAM" id="MobiDB-lite"/>
    </source>
</evidence>
<feature type="region of interest" description="Disordered" evidence="1">
    <location>
        <begin position="47"/>
        <end position="126"/>
    </location>
</feature>
<dbReference type="Pfam" id="PF09851">
    <property type="entry name" value="SHOCT"/>
    <property type="match status" value="1"/>
</dbReference>
<dbReference type="AlphaFoldDB" id="A0A6A5BGS5"/>
<keyword evidence="4" id="KW-1185">Reference proteome</keyword>
<dbReference type="EMBL" id="VFQX01000058">
    <property type="protein sequence ID" value="KAF0973886.1"/>
    <property type="molecule type" value="Genomic_DNA"/>
</dbReference>
<dbReference type="OMA" id="NQNPYEK"/>
<evidence type="ECO:0000313" key="4">
    <source>
        <dbReference type="Proteomes" id="UP000444721"/>
    </source>
</evidence>
<dbReference type="OrthoDB" id="10334541at2759"/>
<evidence type="ECO:0000259" key="2">
    <source>
        <dbReference type="Pfam" id="PF09851"/>
    </source>
</evidence>
<comment type="caution">
    <text evidence="3">The sequence shown here is derived from an EMBL/GenBank/DDBJ whole genome shotgun (WGS) entry which is preliminary data.</text>
</comment>
<dbReference type="RefSeq" id="XP_044558599.1">
    <property type="nucleotide sequence ID" value="XM_044711000.1"/>
</dbReference>
<dbReference type="VEuPathDB" id="AmoebaDB:NF0088850"/>
<feature type="compositionally biased region" description="Basic and acidic residues" evidence="1">
    <location>
        <begin position="72"/>
        <end position="85"/>
    </location>
</feature>
<organism evidence="3 4">
    <name type="scientific">Naegleria fowleri</name>
    <name type="common">Brain eating amoeba</name>
    <dbReference type="NCBI Taxonomy" id="5763"/>
    <lineage>
        <taxon>Eukaryota</taxon>
        <taxon>Discoba</taxon>
        <taxon>Heterolobosea</taxon>
        <taxon>Tetramitia</taxon>
        <taxon>Eutetramitia</taxon>
        <taxon>Vahlkampfiidae</taxon>
        <taxon>Naegleria</taxon>
    </lineage>
</organism>
<reference evidence="3 4" key="1">
    <citation type="journal article" date="2019" name="Sci. Rep.">
        <title>Nanopore sequencing improves the draft genome of the human pathogenic amoeba Naegleria fowleri.</title>
        <authorList>
            <person name="Liechti N."/>
            <person name="Schurch N."/>
            <person name="Bruggmann R."/>
            <person name="Wittwer M."/>
        </authorList>
    </citation>
    <scope>NUCLEOTIDE SEQUENCE [LARGE SCALE GENOMIC DNA]</scope>
    <source>
        <strain evidence="3 4">ATCC 30894</strain>
    </source>
</reference>
<dbReference type="InterPro" id="IPR018649">
    <property type="entry name" value="SHOCT"/>
</dbReference>
<dbReference type="VEuPathDB" id="AmoebaDB:FDP41_007273"/>
<feature type="domain" description="SHOCT" evidence="2">
    <location>
        <begin position="128"/>
        <end position="155"/>
    </location>
</feature>
<accession>A0A6A5BGS5</accession>
<gene>
    <name evidence="3" type="ORF">FDP41_007273</name>
</gene>
<name>A0A6A5BGS5_NAEFO</name>
<feature type="compositionally biased region" description="Low complexity" evidence="1">
    <location>
        <begin position="91"/>
        <end position="119"/>
    </location>
</feature>
<dbReference type="VEuPathDB" id="AmoebaDB:NfTy_009960"/>
<proteinExistence type="predicted"/>
<dbReference type="GeneID" id="68114491"/>